<feature type="transmembrane region" description="Helical" evidence="1">
    <location>
        <begin position="39"/>
        <end position="59"/>
    </location>
</feature>
<evidence type="ECO:0000256" key="1">
    <source>
        <dbReference type="SAM" id="Phobius"/>
    </source>
</evidence>
<organism evidence="2 3">
    <name type="scientific">Mycolicibacterium neworleansense</name>
    <dbReference type="NCBI Taxonomy" id="146018"/>
    <lineage>
        <taxon>Bacteria</taxon>
        <taxon>Bacillati</taxon>
        <taxon>Actinomycetota</taxon>
        <taxon>Actinomycetes</taxon>
        <taxon>Mycobacteriales</taxon>
        <taxon>Mycobacteriaceae</taxon>
        <taxon>Mycolicibacterium</taxon>
    </lineage>
</organism>
<accession>A0A0H5RUE6</accession>
<feature type="transmembrane region" description="Helical" evidence="1">
    <location>
        <begin position="6"/>
        <end position="27"/>
    </location>
</feature>
<dbReference type="RefSeq" id="WP_090517204.1">
    <property type="nucleotide sequence ID" value="NZ_CWKH01000002.1"/>
</dbReference>
<keyword evidence="1" id="KW-0812">Transmembrane</keyword>
<dbReference type="Proteomes" id="UP000199147">
    <property type="component" value="Unassembled WGS sequence"/>
</dbReference>
<dbReference type="AlphaFoldDB" id="A0A0H5RUE6"/>
<dbReference type="STRING" id="146018.BN2156_04657"/>
<dbReference type="OrthoDB" id="4625712at2"/>
<evidence type="ECO:0008006" key="4">
    <source>
        <dbReference type="Google" id="ProtNLM"/>
    </source>
</evidence>
<keyword evidence="1" id="KW-0472">Membrane</keyword>
<keyword evidence="3" id="KW-1185">Reference proteome</keyword>
<gene>
    <name evidence="2" type="ORF">BN2156_04657</name>
</gene>
<evidence type="ECO:0000313" key="3">
    <source>
        <dbReference type="Proteomes" id="UP000199147"/>
    </source>
</evidence>
<keyword evidence="1" id="KW-1133">Transmembrane helix</keyword>
<feature type="transmembrane region" description="Helical" evidence="1">
    <location>
        <begin position="98"/>
        <end position="120"/>
    </location>
</feature>
<protein>
    <recommendedName>
        <fullName evidence="4">Transmembrane protein</fullName>
    </recommendedName>
</protein>
<dbReference type="EMBL" id="CWKH01000002">
    <property type="protein sequence ID" value="CRZ17765.1"/>
    <property type="molecule type" value="Genomic_DNA"/>
</dbReference>
<evidence type="ECO:0000313" key="2">
    <source>
        <dbReference type="EMBL" id="CRZ17765.1"/>
    </source>
</evidence>
<sequence length="227" mass="23819">MSSLVTTIAPAVVAVLTAAGAVIGIEFRDVDAYARRRGIWQWLLVLLAAAATLGAIGSASGVGNLLEATIMAVVAVAAVVVAHAMWRRRVPDAEPRNVAIATTAAACAVLVIAGTTALTYTGDKGCRQVDPLVQSSLDSWGALMPTLDANQGPTAGDFAEWAKIIGEQADQVTDGEVAQHAHRMGELAGQIADSVRTNDKAQHVLLGKQYEDELRPILKRCQISVSR</sequence>
<proteinExistence type="predicted"/>
<feature type="transmembrane region" description="Helical" evidence="1">
    <location>
        <begin position="65"/>
        <end position="86"/>
    </location>
</feature>
<reference evidence="3" key="1">
    <citation type="submission" date="2015-07" db="EMBL/GenBank/DDBJ databases">
        <authorList>
            <person name="Urmite Genomes"/>
        </authorList>
    </citation>
    <scope>NUCLEOTIDE SEQUENCE [LARGE SCALE GENOMIC DNA]</scope>
    <source>
        <strain evidence="3">type strain: ATCC 49404</strain>
    </source>
</reference>
<name>A0A0H5RUE6_9MYCO</name>